<keyword evidence="1" id="KW-0175">Coiled coil</keyword>
<evidence type="ECO:0000313" key="7">
    <source>
        <dbReference type="Proteomes" id="UP000006437"/>
    </source>
</evidence>
<dbReference type="EMBL" id="AFZE01000045">
    <property type="protein sequence ID" value="EHL13224.1"/>
    <property type="molecule type" value="Genomic_DNA"/>
</dbReference>
<organism evidence="5 6">
    <name type="scientific">Peptoanaerobacter stomatis</name>
    <dbReference type="NCBI Taxonomy" id="796937"/>
    <lineage>
        <taxon>Bacteria</taxon>
        <taxon>Bacillati</taxon>
        <taxon>Bacillota</taxon>
        <taxon>Clostridia</taxon>
        <taxon>Peptostreptococcales</taxon>
        <taxon>Filifactoraceae</taxon>
        <taxon>Peptoanaerobacter</taxon>
    </lineage>
</organism>
<dbReference type="Pfam" id="PF04977">
    <property type="entry name" value="DivIC"/>
    <property type="match status" value="1"/>
</dbReference>
<evidence type="ECO:0000256" key="3">
    <source>
        <dbReference type="SAM" id="Phobius"/>
    </source>
</evidence>
<gene>
    <name evidence="5" type="ORF">HMPREF9628_00022</name>
    <name evidence="4" type="ORF">HMPREF9629_00524</name>
</gene>
<evidence type="ECO:0000313" key="4">
    <source>
        <dbReference type="EMBL" id="EHL13224.1"/>
    </source>
</evidence>
<accession>G9X9T1</accession>
<dbReference type="Proteomes" id="UP000006437">
    <property type="component" value="Unassembled WGS sequence"/>
</dbReference>
<sequence length="124" mass="14633">MKKPNYKNDVKNMNKNADKKKAGNNKKSDKDYSALIAKGIIAVFIFSLLITVYNQKLEISELNSIYEDVEYEYKEKEEELKKLKKELKMVDSQEFIEKQAREKLKMVKPNEKVYIDTSKKEKTD</sequence>
<protein>
    <recommendedName>
        <fullName evidence="8">Septum formation initiator</fullName>
    </recommendedName>
</protein>
<evidence type="ECO:0000313" key="5">
    <source>
        <dbReference type="EMBL" id="EHL20177.1"/>
    </source>
</evidence>
<comment type="caution">
    <text evidence="5">The sequence shown here is derived from an EMBL/GenBank/DDBJ whole genome shotgun (WGS) entry which is preliminary data.</text>
</comment>
<keyword evidence="3" id="KW-1133">Transmembrane helix</keyword>
<evidence type="ECO:0008006" key="8">
    <source>
        <dbReference type="Google" id="ProtNLM"/>
    </source>
</evidence>
<accession>G9X2A1</accession>
<keyword evidence="3" id="KW-0472">Membrane</keyword>
<feature type="coiled-coil region" evidence="1">
    <location>
        <begin position="59"/>
        <end position="93"/>
    </location>
</feature>
<name>G9X9T1_9FIRM</name>
<feature type="region of interest" description="Disordered" evidence="2">
    <location>
        <begin position="1"/>
        <end position="28"/>
    </location>
</feature>
<evidence type="ECO:0000256" key="2">
    <source>
        <dbReference type="SAM" id="MobiDB-lite"/>
    </source>
</evidence>
<dbReference type="InterPro" id="IPR007060">
    <property type="entry name" value="FtsL/DivIC"/>
</dbReference>
<feature type="transmembrane region" description="Helical" evidence="3">
    <location>
        <begin position="35"/>
        <end position="53"/>
    </location>
</feature>
<proteinExistence type="predicted"/>
<dbReference type="Proteomes" id="UP000003379">
    <property type="component" value="Unassembled WGS sequence"/>
</dbReference>
<reference evidence="4 7" key="1">
    <citation type="submission" date="2011-08" db="EMBL/GenBank/DDBJ databases">
        <title>The Genome Sequence of Eubacteriaceae bacterium ACC19a.</title>
        <authorList>
            <consortium name="The Broad Institute Genome Sequencing Platform"/>
            <person name="Earl A."/>
            <person name="Ward D."/>
            <person name="Feldgarden M."/>
            <person name="Gevers D."/>
            <person name="Sizova M."/>
            <person name="Hazen A."/>
            <person name="Epstein S."/>
            <person name="Young S.K."/>
            <person name="Zeng Q."/>
            <person name="Gargeya S."/>
            <person name="Fitzgerald M."/>
            <person name="Haas B."/>
            <person name="Abouelleil A."/>
            <person name="Alvarado L."/>
            <person name="Arachchi H.M."/>
            <person name="Berlin A."/>
            <person name="Brown A."/>
            <person name="Chapman S.B."/>
            <person name="Chen Z."/>
            <person name="Dunbar C."/>
            <person name="Freedman E."/>
            <person name="Gearin G."/>
            <person name="Gellesch M."/>
            <person name="Goldberg J."/>
            <person name="Griggs A."/>
            <person name="Gujja S."/>
            <person name="Heiman D."/>
            <person name="Howarth C."/>
            <person name="Larson L."/>
            <person name="Lui A."/>
            <person name="MacDonald P.J.P."/>
            <person name="Montmayeur A."/>
            <person name="Murphy C."/>
            <person name="Neiman D."/>
            <person name="Pearson M."/>
            <person name="Priest M."/>
            <person name="Roberts A."/>
            <person name="Saif S."/>
            <person name="Shea T."/>
            <person name="Shenoy N."/>
            <person name="Sisk P."/>
            <person name="Stolte C."/>
            <person name="Sykes S."/>
            <person name="Wortman J."/>
            <person name="Nusbaum C."/>
            <person name="Birren B."/>
        </authorList>
    </citation>
    <scope>NUCLEOTIDE SEQUENCE [LARGE SCALE GENOMIC DNA]</scope>
    <source>
        <strain evidence="4 7">ACC19a</strain>
    </source>
</reference>
<dbReference type="PATRIC" id="fig|796937.3.peg.1748"/>
<dbReference type="EMBL" id="AFZG01000001">
    <property type="protein sequence ID" value="EHL20177.1"/>
    <property type="molecule type" value="Genomic_DNA"/>
</dbReference>
<dbReference type="AlphaFoldDB" id="G9X9T1"/>
<evidence type="ECO:0000256" key="1">
    <source>
        <dbReference type="SAM" id="Coils"/>
    </source>
</evidence>
<reference evidence="5 6" key="2">
    <citation type="submission" date="2011-08" db="EMBL/GenBank/DDBJ databases">
        <title>The Genome Sequence of Eubacteriaceae bacterium CM5.</title>
        <authorList>
            <consortium name="The Broad Institute Genome Sequencing Platform"/>
            <person name="Earl A."/>
            <person name="Ward D."/>
            <person name="Feldgarden M."/>
            <person name="Gevers D."/>
            <person name="Sizova M."/>
            <person name="Hazen A."/>
            <person name="Epstein S."/>
            <person name="Young S.K."/>
            <person name="Zeng Q."/>
            <person name="Gargeya S."/>
            <person name="Fitzgerald M."/>
            <person name="Haas B."/>
            <person name="Abouelleil A."/>
            <person name="Alvarado L."/>
            <person name="Arachchi H.M."/>
            <person name="Berlin A."/>
            <person name="Brown A."/>
            <person name="Chapman S.B."/>
            <person name="Chen Z."/>
            <person name="Dunbar C."/>
            <person name="Freedman E."/>
            <person name="Gearin G."/>
            <person name="Gellesch M."/>
            <person name="Goldberg J."/>
            <person name="Griggs A."/>
            <person name="Gujja S."/>
            <person name="Heiman D."/>
            <person name="Howarth C."/>
            <person name="Larson L."/>
            <person name="Lui A."/>
            <person name="MacDonald P.J.P."/>
            <person name="Montmayeur A."/>
            <person name="Murphy C."/>
            <person name="Neiman D."/>
            <person name="Pearson M."/>
            <person name="Priest M."/>
            <person name="Roberts A."/>
            <person name="Saif S."/>
            <person name="Shea T."/>
            <person name="Shenoy N."/>
            <person name="Sisk P."/>
            <person name="Stolte C."/>
            <person name="Sykes S."/>
            <person name="Wortman J."/>
            <person name="Nusbaum C."/>
            <person name="Birren B."/>
        </authorList>
    </citation>
    <scope>NUCLEOTIDE SEQUENCE [LARGE SCALE GENOMIC DNA]</scope>
    <source>
        <strain evidence="5 6">CM5</strain>
    </source>
</reference>
<dbReference type="HOGENOM" id="CLU_134863_4_1_9"/>
<dbReference type="RefSeq" id="WP_009524761.1">
    <property type="nucleotide sequence ID" value="NZ_JBQMYE010000093.1"/>
</dbReference>
<keyword evidence="3" id="KW-0812">Transmembrane</keyword>
<evidence type="ECO:0000313" key="6">
    <source>
        <dbReference type="Proteomes" id="UP000003379"/>
    </source>
</evidence>